<dbReference type="Proteomes" id="UP000694888">
    <property type="component" value="Unplaced"/>
</dbReference>
<sequence length="339" mass="38460">MTTVTMTTAAMATVNRPLWVVVFLLCAVFPLLDAGNAIPFDTTICTPSQVPMASPLPILGEKYSAEIRWTSHKDRRMYYVRDDLDTFRHLASLRISMPLLPSDAKAIFDLDYGYVSVFDDVTRQDCRVIGRGSGYFAYVGLPWLSRLEHLTKRAGGSKDLKYEKTVDLNGVQADHYTACLYDPTSNVTSFYELYYAGKTSVQAQNWQLPRVPNGDRTLPYLIKIKGRGGMGSKVVDFDVTGEVGRFDVQPVFDDDIFLPPPGTWCEGLPLISLPPTPESFTVLAELIDEDFQHVRYEQVWFDSSRKLVRKDWQPITDQTHSNTDPYTTLYDFNIGKYNR</sequence>
<evidence type="ECO:0000256" key="1">
    <source>
        <dbReference type="SAM" id="SignalP"/>
    </source>
</evidence>
<evidence type="ECO:0000313" key="4">
    <source>
        <dbReference type="RefSeq" id="XP_035828731.1"/>
    </source>
</evidence>
<dbReference type="PANTHER" id="PTHR36902">
    <property type="entry name" value="ENRICHED IN SURFACE-LABELED PROTEOME PROTEIN 9"/>
    <property type="match status" value="1"/>
</dbReference>
<protein>
    <submittedName>
        <fullName evidence="4">Uncharacterized protein LOC101854757</fullName>
    </submittedName>
</protein>
<dbReference type="GeneID" id="101854757"/>
<dbReference type="RefSeq" id="XP_035828731.1">
    <property type="nucleotide sequence ID" value="XM_035972838.1"/>
</dbReference>
<evidence type="ECO:0000313" key="3">
    <source>
        <dbReference type="Proteomes" id="UP000694888"/>
    </source>
</evidence>
<gene>
    <name evidence="4" type="primary">LOC101854757</name>
</gene>
<dbReference type="Pfam" id="PF25898">
    <property type="entry name" value="LolA_2nd_metazoa"/>
    <property type="match status" value="1"/>
</dbReference>
<name>A0ABM1W238_APLCA</name>
<reference evidence="4" key="1">
    <citation type="submission" date="2025-08" db="UniProtKB">
        <authorList>
            <consortium name="RefSeq"/>
        </authorList>
    </citation>
    <scope>IDENTIFICATION</scope>
</reference>
<feature type="chain" id="PRO_5045664591" evidence="1">
    <location>
        <begin position="35"/>
        <end position="339"/>
    </location>
</feature>
<dbReference type="InterPro" id="IPR058831">
    <property type="entry name" value="LolA-like_dom_2nd"/>
</dbReference>
<proteinExistence type="predicted"/>
<organism evidence="3 4">
    <name type="scientific">Aplysia californica</name>
    <name type="common">California sea hare</name>
    <dbReference type="NCBI Taxonomy" id="6500"/>
    <lineage>
        <taxon>Eukaryota</taxon>
        <taxon>Metazoa</taxon>
        <taxon>Spiralia</taxon>
        <taxon>Lophotrochozoa</taxon>
        <taxon>Mollusca</taxon>
        <taxon>Gastropoda</taxon>
        <taxon>Heterobranchia</taxon>
        <taxon>Euthyneura</taxon>
        <taxon>Tectipleura</taxon>
        <taxon>Aplysiida</taxon>
        <taxon>Aplysioidea</taxon>
        <taxon>Aplysiidae</taxon>
        <taxon>Aplysia</taxon>
    </lineage>
</organism>
<keyword evidence="3" id="KW-1185">Reference proteome</keyword>
<evidence type="ECO:0000259" key="2">
    <source>
        <dbReference type="Pfam" id="PF25898"/>
    </source>
</evidence>
<accession>A0ABM1W238</accession>
<keyword evidence="1" id="KW-0732">Signal</keyword>
<feature type="domain" description="LolA-like" evidence="2">
    <location>
        <begin position="260"/>
        <end position="335"/>
    </location>
</feature>
<dbReference type="PANTHER" id="PTHR36902:SF1">
    <property type="entry name" value="ENRICHED IN SURFACE-LABELED PROTEOME PROTEIN 9"/>
    <property type="match status" value="1"/>
</dbReference>
<feature type="signal peptide" evidence="1">
    <location>
        <begin position="1"/>
        <end position="34"/>
    </location>
</feature>